<protein>
    <submittedName>
        <fullName evidence="4">DUF1206 domain-containing protein</fullName>
    </submittedName>
</protein>
<reference evidence="4 5" key="1">
    <citation type="journal article" date="2019" name="Int. J. Syst. Evol. Microbiol.">
        <title>The Global Catalogue of Microorganisms (GCM) 10K type strain sequencing project: providing services to taxonomists for standard genome sequencing and annotation.</title>
        <authorList>
            <consortium name="The Broad Institute Genomics Platform"/>
            <consortium name="The Broad Institute Genome Sequencing Center for Infectious Disease"/>
            <person name="Wu L."/>
            <person name="Ma J."/>
        </authorList>
    </citation>
    <scope>NUCLEOTIDE SEQUENCE [LARGE SCALE GENOMIC DNA]</scope>
    <source>
        <strain evidence="4 5">JCM 16026</strain>
    </source>
</reference>
<comment type="caution">
    <text evidence="4">The sequence shown here is derived from an EMBL/GenBank/DDBJ whole genome shotgun (WGS) entry which is preliminary data.</text>
</comment>
<evidence type="ECO:0000256" key="2">
    <source>
        <dbReference type="SAM" id="Phobius"/>
    </source>
</evidence>
<feature type="transmembrane region" description="Helical" evidence="2">
    <location>
        <begin position="124"/>
        <end position="143"/>
    </location>
</feature>
<organism evidence="4 5">
    <name type="scientific">Agrococcus versicolor</name>
    <dbReference type="NCBI Taxonomy" id="501482"/>
    <lineage>
        <taxon>Bacteria</taxon>
        <taxon>Bacillati</taxon>
        <taxon>Actinomycetota</taxon>
        <taxon>Actinomycetes</taxon>
        <taxon>Micrococcales</taxon>
        <taxon>Microbacteriaceae</taxon>
        <taxon>Agrococcus</taxon>
    </lineage>
</organism>
<feature type="compositionally biased region" description="Low complexity" evidence="1">
    <location>
        <begin position="8"/>
        <end position="19"/>
    </location>
</feature>
<dbReference type="Proteomes" id="UP001501599">
    <property type="component" value="Unassembled WGS sequence"/>
</dbReference>
<dbReference type="EMBL" id="BAAAQT010000008">
    <property type="protein sequence ID" value="GAA2175872.1"/>
    <property type="molecule type" value="Genomic_DNA"/>
</dbReference>
<feature type="transmembrane region" description="Helical" evidence="2">
    <location>
        <begin position="82"/>
        <end position="103"/>
    </location>
</feature>
<feature type="domain" description="DUF1206" evidence="3">
    <location>
        <begin position="211"/>
        <end position="279"/>
    </location>
</feature>
<feature type="domain" description="DUF1206" evidence="3">
    <location>
        <begin position="40"/>
        <end position="106"/>
    </location>
</feature>
<keyword evidence="2" id="KW-1133">Transmembrane helix</keyword>
<evidence type="ECO:0000259" key="3">
    <source>
        <dbReference type="Pfam" id="PF06724"/>
    </source>
</evidence>
<feature type="domain" description="DUF1206" evidence="3">
    <location>
        <begin position="121"/>
        <end position="189"/>
    </location>
</feature>
<dbReference type="Pfam" id="PF06724">
    <property type="entry name" value="DUF1206"/>
    <property type="match status" value="3"/>
</dbReference>
<gene>
    <name evidence="4" type="ORF">GCM10009846_27450</name>
</gene>
<name>A0ABN3AXR0_9MICO</name>
<feature type="region of interest" description="Disordered" evidence="1">
    <location>
        <begin position="1"/>
        <end position="26"/>
    </location>
</feature>
<proteinExistence type="predicted"/>
<sequence>MPDRQDVHQATGAARQAAGDAERHASRLERSPVMRTLARAGHVANGLVHLALSGVAVAVAVGAGGGSADQGGAMQSIASTPLGAVVVWAIAVAMIALAVFALLEGVAQRASEGAKALAKGVGKAIAYGAIAATAISTATGSGGGGGGDQQAQSVTGTLMAQPFGQVLVGIVGVGIAAIGIGFVVQGVRRSFEKHISPPASARKAARMLGTVGYVAKGVAIVLVGLLFVVAAVTHDAGQAGGLDDGLKSLQELPFGPIVLLVVALGIGAYGIFSIARGVWTSKR</sequence>
<dbReference type="RefSeq" id="WP_344344598.1">
    <property type="nucleotide sequence ID" value="NZ_BAAAQT010000008.1"/>
</dbReference>
<keyword evidence="5" id="KW-1185">Reference proteome</keyword>
<dbReference type="InterPro" id="IPR009597">
    <property type="entry name" value="DUF1206"/>
</dbReference>
<feature type="transmembrane region" description="Helical" evidence="2">
    <location>
        <begin position="208"/>
        <end position="232"/>
    </location>
</feature>
<evidence type="ECO:0000313" key="5">
    <source>
        <dbReference type="Proteomes" id="UP001501599"/>
    </source>
</evidence>
<evidence type="ECO:0000256" key="1">
    <source>
        <dbReference type="SAM" id="MobiDB-lite"/>
    </source>
</evidence>
<feature type="transmembrane region" description="Helical" evidence="2">
    <location>
        <begin position="252"/>
        <end position="275"/>
    </location>
</feature>
<feature type="transmembrane region" description="Helical" evidence="2">
    <location>
        <begin position="163"/>
        <end position="187"/>
    </location>
</feature>
<feature type="transmembrane region" description="Helical" evidence="2">
    <location>
        <begin position="43"/>
        <end position="62"/>
    </location>
</feature>
<keyword evidence="2" id="KW-0812">Transmembrane</keyword>
<accession>A0ABN3AXR0</accession>
<keyword evidence="2" id="KW-0472">Membrane</keyword>
<evidence type="ECO:0000313" key="4">
    <source>
        <dbReference type="EMBL" id="GAA2175872.1"/>
    </source>
</evidence>